<dbReference type="EMBL" id="CAMPGE010005351">
    <property type="protein sequence ID" value="CAI2364202.1"/>
    <property type="molecule type" value="Genomic_DNA"/>
</dbReference>
<protein>
    <submittedName>
        <fullName evidence="2">Uncharacterized protein</fullName>
    </submittedName>
</protein>
<evidence type="ECO:0000313" key="3">
    <source>
        <dbReference type="Proteomes" id="UP001295684"/>
    </source>
</evidence>
<evidence type="ECO:0000313" key="2">
    <source>
        <dbReference type="EMBL" id="CAI2364202.1"/>
    </source>
</evidence>
<name>A0AAD1X9Z6_EUPCR</name>
<dbReference type="SUPFAM" id="SSF56112">
    <property type="entry name" value="Protein kinase-like (PK-like)"/>
    <property type="match status" value="1"/>
</dbReference>
<feature type="coiled-coil region" evidence="1">
    <location>
        <begin position="49"/>
        <end position="79"/>
    </location>
</feature>
<dbReference type="Proteomes" id="UP001295684">
    <property type="component" value="Unassembled WGS sequence"/>
</dbReference>
<keyword evidence="3" id="KW-1185">Reference proteome</keyword>
<gene>
    <name evidence="2" type="ORF">ECRASSUSDP1_LOCUS5545</name>
</gene>
<dbReference type="InterPro" id="IPR011009">
    <property type="entry name" value="Kinase-like_dom_sf"/>
</dbReference>
<feature type="coiled-coil region" evidence="1">
    <location>
        <begin position="227"/>
        <end position="254"/>
    </location>
</feature>
<comment type="caution">
    <text evidence="2">The sequence shown here is derived from an EMBL/GenBank/DDBJ whole genome shotgun (WGS) entry which is preliminary data.</text>
</comment>
<evidence type="ECO:0000256" key="1">
    <source>
        <dbReference type="SAM" id="Coils"/>
    </source>
</evidence>
<keyword evidence="1" id="KW-0175">Coiled coil</keyword>
<organism evidence="2 3">
    <name type="scientific">Euplotes crassus</name>
    <dbReference type="NCBI Taxonomy" id="5936"/>
    <lineage>
        <taxon>Eukaryota</taxon>
        <taxon>Sar</taxon>
        <taxon>Alveolata</taxon>
        <taxon>Ciliophora</taxon>
        <taxon>Intramacronucleata</taxon>
        <taxon>Spirotrichea</taxon>
        <taxon>Hypotrichia</taxon>
        <taxon>Euplotida</taxon>
        <taxon>Euplotidae</taxon>
        <taxon>Moneuplotes</taxon>
    </lineage>
</organism>
<reference evidence="2" key="1">
    <citation type="submission" date="2023-07" db="EMBL/GenBank/DDBJ databases">
        <authorList>
            <consortium name="AG Swart"/>
            <person name="Singh M."/>
            <person name="Singh A."/>
            <person name="Seah K."/>
            <person name="Emmerich C."/>
        </authorList>
    </citation>
    <scope>NUCLEOTIDE SEQUENCE</scope>
    <source>
        <strain evidence="2">DP1</strain>
    </source>
</reference>
<proteinExistence type="predicted"/>
<sequence length="403" mass="47320">MTSSDQDSSLSKRFMNPNCSGNSLEDEYLKLCEVENELKRKISHKKVFISTFKRKEKEYEDLKKQLKKEEISINILEEALLKECSKVALKNWDNLCKEVPDVIRILSESPQEENDEKKEGSTQESNLSVEEINLAKILTKFHKDKLNEIKEKDQIIQKLRRDYKLLCQDENENNSERKDSLSYSEEYQLNNYRRGYNQSYHSLMFQFDSATLLKETEIKKMVIQVEERKYQEEISKIRKEISQHLSKIQNIEIQKKATFGKFNQASDKTDCEEDTDYCVYVLNDQYVVLKAIEVTETEEIYKVLNKKKGKEMILRMFTIDESIDLEDLMDYLHEENLSFYKKCPFACAKVYEIFENISSPHSGLAASVNQLCIIEELYSGPSLQTYLGPNFQKPKISELCSWA</sequence>
<accession>A0AAD1X9Z6</accession>
<dbReference type="AlphaFoldDB" id="A0AAD1X9Z6"/>